<gene>
    <name evidence="2" type="ORF">HPB48_024022</name>
</gene>
<name>A0A9J6H7F0_HAELO</name>
<evidence type="ECO:0000313" key="3">
    <source>
        <dbReference type="Proteomes" id="UP000821853"/>
    </source>
</evidence>
<dbReference type="InterPro" id="IPR007782">
    <property type="entry name" value="VKG_COase"/>
</dbReference>
<dbReference type="PANTHER" id="PTHR12639">
    <property type="entry name" value="VITAMIN K-DEPENDENT GAMMA-CARBOXYLASE"/>
    <property type="match status" value="1"/>
</dbReference>
<organism evidence="2 3">
    <name type="scientific">Haemaphysalis longicornis</name>
    <name type="common">Bush tick</name>
    <dbReference type="NCBI Taxonomy" id="44386"/>
    <lineage>
        <taxon>Eukaryota</taxon>
        <taxon>Metazoa</taxon>
        <taxon>Ecdysozoa</taxon>
        <taxon>Arthropoda</taxon>
        <taxon>Chelicerata</taxon>
        <taxon>Arachnida</taxon>
        <taxon>Acari</taxon>
        <taxon>Parasitiformes</taxon>
        <taxon>Ixodida</taxon>
        <taxon>Ixodoidea</taxon>
        <taxon>Ixodidae</taxon>
        <taxon>Haemaphysalinae</taxon>
        <taxon>Haemaphysalis</taxon>
    </lineage>
</organism>
<dbReference type="PANTHER" id="PTHR12639:SF6">
    <property type="entry name" value="VITAMIN K-DEPENDENT GAMMA-CARBOXYLASE"/>
    <property type="match status" value="1"/>
</dbReference>
<dbReference type="VEuPathDB" id="VectorBase:HLOH_048722"/>
<reference evidence="2 3" key="1">
    <citation type="journal article" date="2020" name="Cell">
        <title>Large-Scale Comparative Analyses of Tick Genomes Elucidate Their Genetic Diversity and Vector Capacities.</title>
        <authorList>
            <consortium name="Tick Genome and Microbiome Consortium (TIGMIC)"/>
            <person name="Jia N."/>
            <person name="Wang J."/>
            <person name="Shi W."/>
            <person name="Du L."/>
            <person name="Sun Y."/>
            <person name="Zhan W."/>
            <person name="Jiang J.F."/>
            <person name="Wang Q."/>
            <person name="Zhang B."/>
            <person name="Ji P."/>
            <person name="Bell-Sakyi L."/>
            <person name="Cui X.M."/>
            <person name="Yuan T.T."/>
            <person name="Jiang B.G."/>
            <person name="Yang W.F."/>
            <person name="Lam T.T."/>
            <person name="Chang Q.C."/>
            <person name="Ding S.J."/>
            <person name="Wang X.J."/>
            <person name="Zhu J.G."/>
            <person name="Ruan X.D."/>
            <person name="Zhao L."/>
            <person name="Wei J.T."/>
            <person name="Ye R.Z."/>
            <person name="Que T.C."/>
            <person name="Du C.H."/>
            <person name="Zhou Y.H."/>
            <person name="Cheng J.X."/>
            <person name="Dai P.F."/>
            <person name="Guo W.B."/>
            <person name="Han X.H."/>
            <person name="Huang E.J."/>
            <person name="Li L.F."/>
            <person name="Wei W."/>
            <person name="Gao Y.C."/>
            <person name="Liu J.Z."/>
            <person name="Shao H.Z."/>
            <person name="Wang X."/>
            <person name="Wang C.C."/>
            <person name="Yang T.C."/>
            <person name="Huo Q.B."/>
            <person name="Li W."/>
            <person name="Chen H.Y."/>
            <person name="Chen S.E."/>
            <person name="Zhou L.G."/>
            <person name="Ni X.B."/>
            <person name="Tian J.H."/>
            <person name="Sheng Y."/>
            <person name="Liu T."/>
            <person name="Pan Y.S."/>
            <person name="Xia L.Y."/>
            <person name="Li J."/>
            <person name="Zhao F."/>
            <person name="Cao W.C."/>
        </authorList>
    </citation>
    <scope>NUCLEOTIDE SEQUENCE [LARGE SCALE GENOMIC DNA]</scope>
    <source>
        <strain evidence="2">HaeL-2018</strain>
    </source>
</reference>
<protein>
    <recommendedName>
        <fullName evidence="1">Vitamin K-dependent gamma-carboxylase lumenal domain-containing protein</fullName>
    </recommendedName>
</protein>
<feature type="domain" description="Vitamin K-dependent gamma-carboxylase lumenal" evidence="1">
    <location>
        <begin position="19"/>
        <end position="126"/>
    </location>
</feature>
<dbReference type="Proteomes" id="UP000821853">
    <property type="component" value="Unassembled WGS sequence"/>
</dbReference>
<evidence type="ECO:0000313" key="2">
    <source>
        <dbReference type="EMBL" id="KAH9383196.1"/>
    </source>
</evidence>
<proteinExistence type="predicted"/>
<dbReference type="InterPro" id="IPR053935">
    <property type="entry name" value="VKGC_lumenal_dom"/>
</dbReference>
<comment type="caution">
    <text evidence="2">The sequence shown here is derived from an EMBL/GenBank/DDBJ whole genome shotgun (WGS) entry which is preliminary data.</text>
</comment>
<dbReference type="EMBL" id="JABSTR010000989">
    <property type="protein sequence ID" value="KAH9383196.1"/>
    <property type="molecule type" value="Genomic_DNA"/>
</dbReference>
<keyword evidence="3" id="KW-1185">Reference proteome</keyword>
<dbReference type="Pfam" id="PF22777">
    <property type="entry name" value="VKGC_lumenal_dom"/>
    <property type="match status" value="1"/>
</dbReference>
<evidence type="ECO:0000259" key="1">
    <source>
        <dbReference type="Pfam" id="PF22777"/>
    </source>
</evidence>
<dbReference type="AlphaFoldDB" id="A0A9J6H7F0"/>
<sequence>MRKIMRQFWPQVSKKNQQRLFLPYSHGITKGYNTWTQGSYGYSWDMMVHKWRPVHAKLILYDNITQRAHFLDPEKFTTSRRWQHQAHMVVQFAHCIRDRARQEFGMKEVEIYVDVWMSLNGRFAQR</sequence>
<dbReference type="OrthoDB" id="206689at2759"/>
<dbReference type="GO" id="GO:0019842">
    <property type="term" value="F:vitamin binding"/>
    <property type="evidence" value="ECO:0007669"/>
    <property type="project" value="TreeGrafter"/>
</dbReference>
<dbReference type="GO" id="GO:0008488">
    <property type="term" value="F:gamma-glutamyl carboxylase activity"/>
    <property type="evidence" value="ECO:0007669"/>
    <property type="project" value="InterPro"/>
</dbReference>
<accession>A0A9J6H7F0</accession>